<evidence type="ECO:0000313" key="2">
    <source>
        <dbReference type="EMBL" id="TBU56895.1"/>
    </source>
</evidence>
<protein>
    <submittedName>
        <fullName evidence="2">Uncharacterized protein</fullName>
    </submittedName>
</protein>
<organism evidence="2 3">
    <name type="scientific">Dichomitus squalens</name>
    <dbReference type="NCBI Taxonomy" id="114155"/>
    <lineage>
        <taxon>Eukaryota</taxon>
        <taxon>Fungi</taxon>
        <taxon>Dikarya</taxon>
        <taxon>Basidiomycota</taxon>
        <taxon>Agaricomycotina</taxon>
        <taxon>Agaricomycetes</taxon>
        <taxon>Polyporales</taxon>
        <taxon>Polyporaceae</taxon>
        <taxon>Dichomitus</taxon>
    </lineage>
</organism>
<dbReference type="EMBL" id="ML145144">
    <property type="protein sequence ID" value="TBU56895.1"/>
    <property type="molecule type" value="Genomic_DNA"/>
</dbReference>
<feature type="compositionally biased region" description="Basic residues" evidence="1">
    <location>
        <begin position="333"/>
        <end position="348"/>
    </location>
</feature>
<evidence type="ECO:0000313" key="3">
    <source>
        <dbReference type="Proteomes" id="UP000292082"/>
    </source>
</evidence>
<sequence>MGTTVDYHRRNKLREDNADIQWRIKMARRWIFEQGVSLTSVWLKRTLGPLSLTPTRNAFSIRLAEHGFNFYSMYTPDLMHEFELGVWKSTLIHLVRLLHAFGGDRVQMFNQRYRHIPTFGHDTIRRFVNNMADLKKMAARDYEDSLQCASPVFDGLPPNDQDNKIILDLLFDYGCWHSLAKLRLHTDDTQSLLNTITVHTSASVRNFARTTCARYETYELPRESAARGRRTAALASRGKGKGTAGGRKLKSFSTTTYKYHALWDYSSTIPMFGPSDIYSTLYGELEHKVVKRFYARTNKNNHAGQIARHVHLRSKMQRLTDRVGIAQQPLKSRVARQHHGRGTRRGRSHSRDNAGAPTDRYVIAESQREYDDILVFARQRRNDPAYQSFVPQLREHILSRMHANEANGGHVERSPERRDCIHFVADRIYHHRRVRINYTTYDMQRSQDVINSCSHPDIMVLHHDDEHANDPHPYWYARRHPRVGFVPFDSGGSFGFLDPALVIRGSHICPLFRYGFTDTLLAKSSTRDGQNYYEDADHYDEDYTYYLVNMFVDRDMGGGTHGSWHEGLCGN</sequence>
<evidence type="ECO:0000256" key="1">
    <source>
        <dbReference type="SAM" id="MobiDB-lite"/>
    </source>
</evidence>
<name>A0A4Q9NSS5_9APHY</name>
<feature type="region of interest" description="Disordered" evidence="1">
    <location>
        <begin position="330"/>
        <end position="358"/>
    </location>
</feature>
<proteinExistence type="predicted"/>
<gene>
    <name evidence="2" type="ORF">BD310DRAFT_949772</name>
</gene>
<accession>A0A4Q9NSS5</accession>
<keyword evidence="3" id="KW-1185">Reference proteome</keyword>
<dbReference type="STRING" id="114155.A0A4Q9NSS5"/>
<dbReference type="AlphaFoldDB" id="A0A4Q9NSS5"/>
<dbReference type="Proteomes" id="UP000292082">
    <property type="component" value="Unassembled WGS sequence"/>
</dbReference>
<reference evidence="2 3" key="1">
    <citation type="submission" date="2019-01" db="EMBL/GenBank/DDBJ databases">
        <title>Draft genome sequences of three monokaryotic isolates of the white-rot basidiomycete fungus Dichomitus squalens.</title>
        <authorList>
            <consortium name="DOE Joint Genome Institute"/>
            <person name="Lopez S.C."/>
            <person name="Andreopoulos B."/>
            <person name="Pangilinan J."/>
            <person name="Lipzen A."/>
            <person name="Riley R."/>
            <person name="Ahrendt S."/>
            <person name="Ng V."/>
            <person name="Barry K."/>
            <person name="Daum C."/>
            <person name="Grigoriev I.V."/>
            <person name="Hilden K.S."/>
            <person name="Makela M.R."/>
            <person name="de Vries R.P."/>
        </authorList>
    </citation>
    <scope>NUCLEOTIDE SEQUENCE [LARGE SCALE GENOMIC DNA]</scope>
    <source>
        <strain evidence="2 3">CBS 464.89</strain>
    </source>
</reference>